<protein>
    <submittedName>
        <fullName evidence="1">Sugar-phosphatase</fullName>
        <ecNumber evidence="1">3.1.3.23</ecNumber>
    </submittedName>
</protein>
<dbReference type="Gene3D" id="1.10.150.240">
    <property type="entry name" value="Putative phosphatase, domain 2"/>
    <property type="match status" value="1"/>
</dbReference>
<organism evidence="1 2">
    <name type="scientific">Crossiella equi</name>
    <dbReference type="NCBI Taxonomy" id="130796"/>
    <lineage>
        <taxon>Bacteria</taxon>
        <taxon>Bacillati</taxon>
        <taxon>Actinomycetota</taxon>
        <taxon>Actinomycetes</taxon>
        <taxon>Pseudonocardiales</taxon>
        <taxon>Pseudonocardiaceae</taxon>
        <taxon>Crossiella</taxon>
    </lineage>
</organism>
<dbReference type="GO" id="GO:0050308">
    <property type="term" value="F:sugar-phosphatase activity"/>
    <property type="evidence" value="ECO:0007669"/>
    <property type="project" value="UniProtKB-EC"/>
</dbReference>
<sequence>MTAEIPCRAVLFDCDGVLVDSTGPAEDAWRQWAREHGLDEHAVLAGIHGRRSADTVAAWLPPEQHEQGQARIERIEIDGAEGTQPIPGVRELLASLPEGRWAVVTSATRDLLHARLTAAGLPIPAVTVTGPDVTEGKPAPEGYLRGAELLGVPVGECVVVEDSTAGIKAGLAAGAAHVLGVGKGEEAEAATSAVPDLTGVRWTGAGLSVG</sequence>
<evidence type="ECO:0000313" key="2">
    <source>
        <dbReference type="Proteomes" id="UP001519363"/>
    </source>
</evidence>
<name>A0ABS5AP61_9PSEU</name>
<dbReference type="InterPro" id="IPR051806">
    <property type="entry name" value="HAD-like_SPP"/>
</dbReference>
<dbReference type="InterPro" id="IPR036412">
    <property type="entry name" value="HAD-like_sf"/>
</dbReference>
<dbReference type="NCBIfam" id="TIGR01509">
    <property type="entry name" value="HAD-SF-IA-v3"/>
    <property type="match status" value="1"/>
</dbReference>
<dbReference type="InterPro" id="IPR023214">
    <property type="entry name" value="HAD_sf"/>
</dbReference>
<dbReference type="Proteomes" id="UP001519363">
    <property type="component" value="Unassembled WGS sequence"/>
</dbReference>
<dbReference type="SUPFAM" id="SSF56784">
    <property type="entry name" value="HAD-like"/>
    <property type="match status" value="1"/>
</dbReference>
<proteinExistence type="predicted"/>
<dbReference type="Pfam" id="PF00702">
    <property type="entry name" value="Hydrolase"/>
    <property type="match status" value="1"/>
</dbReference>
<dbReference type="NCBIfam" id="TIGR01549">
    <property type="entry name" value="HAD-SF-IA-v1"/>
    <property type="match status" value="1"/>
</dbReference>
<evidence type="ECO:0000313" key="1">
    <source>
        <dbReference type="EMBL" id="MBP2478363.1"/>
    </source>
</evidence>
<dbReference type="EC" id="3.1.3.23" evidence="1"/>
<accession>A0ABS5AP61</accession>
<dbReference type="SFLD" id="SFLDS00003">
    <property type="entry name" value="Haloacid_Dehalogenase"/>
    <property type="match status" value="1"/>
</dbReference>
<dbReference type="PANTHER" id="PTHR43481:SF4">
    <property type="entry name" value="GLYCEROL-1-PHOSPHATE PHOSPHOHYDROLASE 1-RELATED"/>
    <property type="match status" value="1"/>
</dbReference>
<dbReference type="EMBL" id="JAGIOO010000001">
    <property type="protein sequence ID" value="MBP2478363.1"/>
    <property type="molecule type" value="Genomic_DNA"/>
</dbReference>
<dbReference type="PANTHER" id="PTHR43481">
    <property type="entry name" value="FRUCTOSE-1-PHOSPHATE PHOSPHATASE"/>
    <property type="match status" value="1"/>
</dbReference>
<comment type="caution">
    <text evidence="1">The sequence shown here is derived from an EMBL/GenBank/DDBJ whole genome shotgun (WGS) entry which is preliminary data.</text>
</comment>
<reference evidence="1 2" key="1">
    <citation type="submission" date="2021-03" db="EMBL/GenBank/DDBJ databases">
        <title>Sequencing the genomes of 1000 actinobacteria strains.</title>
        <authorList>
            <person name="Klenk H.-P."/>
        </authorList>
    </citation>
    <scope>NUCLEOTIDE SEQUENCE [LARGE SCALE GENOMIC DNA]</scope>
    <source>
        <strain evidence="1 2">DSM 44580</strain>
    </source>
</reference>
<dbReference type="RefSeq" id="WP_086782797.1">
    <property type="nucleotide sequence ID" value="NZ_JAGIOO010000001.1"/>
</dbReference>
<keyword evidence="1" id="KW-0378">Hydrolase</keyword>
<dbReference type="InterPro" id="IPR006439">
    <property type="entry name" value="HAD-SF_hydro_IA"/>
</dbReference>
<dbReference type="SFLD" id="SFLDG01129">
    <property type="entry name" value="C1.5:_HAD__Beta-PGM__Phosphata"/>
    <property type="match status" value="1"/>
</dbReference>
<gene>
    <name evidence="1" type="ORF">JOF53_007235</name>
</gene>
<keyword evidence="2" id="KW-1185">Reference proteome</keyword>
<dbReference type="Gene3D" id="3.40.50.1000">
    <property type="entry name" value="HAD superfamily/HAD-like"/>
    <property type="match status" value="1"/>
</dbReference>
<dbReference type="InterPro" id="IPR023198">
    <property type="entry name" value="PGP-like_dom2"/>
</dbReference>